<dbReference type="STRING" id="76193.A0A194RH31"/>
<keyword evidence="19" id="KW-1185">Reference proteome</keyword>
<evidence type="ECO:0000256" key="14">
    <source>
        <dbReference type="ARBA" id="ARBA00070621"/>
    </source>
</evidence>
<evidence type="ECO:0000256" key="2">
    <source>
        <dbReference type="ARBA" id="ARBA00009087"/>
    </source>
</evidence>
<comment type="similarity">
    <text evidence="2">Belongs to the ESF1 family.</text>
</comment>
<dbReference type="Pfam" id="PF25121">
    <property type="entry name" value="RRM_ESF1"/>
    <property type="match status" value="1"/>
</dbReference>
<dbReference type="Pfam" id="PF08159">
    <property type="entry name" value="NUC153"/>
    <property type="match status" value="1"/>
</dbReference>
<evidence type="ECO:0000256" key="5">
    <source>
        <dbReference type="ARBA" id="ARBA00022491"/>
    </source>
</evidence>
<evidence type="ECO:0000259" key="17">
    <source>
        <dbReference type="SMART" id="SM01389"/>
    </source>
</evidence>
<keyword evidence="11" id="KW-0010">Activator</keyword>
<dbReference type="FunFam" id="3.30.40.210:FF:000001">
    <property type="entry name" value="Transcription elongation factor SPT4"/>
    <property type="match status" value="1"/>
</dbReference>
<dbReference type="InterPro" id="IPR029040">
    <property type="entry name" value="RPABC4/Spt4"/>
</dbReference>
<evidence type="ECO:0000256" key="1">
    <source>
        <dbReference type="ARBA" id="ARBA00004604"/>
    </source>
</evidence>
<feature type="compositionally biased region" description="Acidic residues" evidence="16">
    <location>
        <begin position="135"/>
        <end position="147"/>
    </location>
</feature>
<feature type="region of interest" description="Disordered" evidence="16">
    <location>
        <begin position="369"/>
        <end position="396"/>
    </location>
</feature>
<dbReference type="Pfam" id="PF06093">
    <property type="entry name" value="Spt4"/>
    <property type="match status" value="1"/>
</dbReference>
<evidence type="ECO:0000256" key="11">
    <source>
        <dbReference type="ARBA" id="ARBA00023159"/>
    </source>
</evidence>
<feature type="compositionally biased region" description="Basic and acidic residues" evidence="16">
    <location>
        <begin position="616"/>
        <end position="632"/>
    </location>
</feature>
<dbReference type="GO" id="GO:0003723">
    <property type="term" value="F:RNA binding"/>
    <property type="evidence" value="ECO:0007669"/>
    <property type="project" value="TreeGrafter"/>
</dbReference>
<dbReference type="Gene3D" id="3.30.40.210">
    <property type="match status" value="1"/>
</dbReference>
<keyword evidence="13" id="KW-0539">Nucleus</keyword>
<dbReference type="SMART" id="SM01389">
    <property type="entry name" value="Spt4"/>
    <property type="match status" value="1"/>
</dbReference>
<feature type="compositionally biased region" description="Basic residues" evidence="16">
    <location>
        <begin position="506"/>
        <end position="516"/>
    </location>
</feature>
<dbReference type="InterPro" id="IPR038510">
    <property type="entry name" value="Spt4_sf"/>
</dbReference>
<evidence type="ECO:0000256" key="8">
    <source>
        <dbReference type="ARBA" id="ARBA00022833"/>
    </source>
</evidence>
<dbReference type="GO" id="GO:0006364">
    <property type="term" value="P:rRNA processing"/>
    <property type="evidence" value="ECO:0007669"/>
    <property type="project" value="InterPro"/>
</dbReference>
<dbReference type="InterPro" id="IPR022800">
    <property type="entry name" value="Spt4/RpoE2_Znf"/>
</dbReference>
<organism evidence="18 19">
    <name type="scientific">Papilio machaon</name>
    <name type="common">Old World swallowtail butterfly</name>
    <dbReference type="NCBI Taxonomy" id="76193"/>
    <lineage>
        <taxon>Eukaryota</taxon>
        <taxon>Metazoa</taxon>
        <taxon>Ecdysozoa</taxon>
        <taxon>Arthropoda</taxon>
        <taxon>Hexapoda</taxon>
        <taxon>Insecta</taxon>
        <taxon>Pterygota</taxon>
        <taxon>Neoptera</taxon>
        <taxon>Endopterygota</taxon>
        <taxon>Lepidoptera</taxon>
        <taxon>Glossata</taxon>
        <taxon>Ditrysia</taxon>
        <taxon>Papilionoidea</taxon>
        <taxon>Papilionidae</taxon>
        <taxon>Papilioninae</taxon>
        <taxon>Papilio</taxon>
    </lineage>
</organism>
<keyword evidence="7" id="KW-0863">Zinc-finger</keyword>
<dbReference type="Proteomes" id="UP000053240">
    <property type="component" value="Unassembled WGS sequence"/>
</dbReference>
<evidence type="ECO:0000256" key="16">
    <source>
        <dbReference type="SAM" id="MobiDB-lite"/>
    </source>
</evidence>
<feature type="region of interest" description="Disordered" evidence="16">
    <location>
        <begin position="438"/>
        <end position="579"/>
    </location>
</feature>
<feature type="domain" description="Spt4/RpoE2 zinc finger" evidence="17">
    <location>
        <begin position="13"/>
        <end position="90"/>
    </location>
</feature>
<keyword evidence="6" id="KW-0479">Metal-binding</keyword>
<feature type="compositionally biased region" description="Acidic residues" evidence="16">
    <location>
        <begin position="476"/>
        <end position="502"/>
    </location>
</feature>
<keyword evidence="10" id="KW-0175">Coiled coil</keyword>
<keyword evidence="5" id="KW-0678">Repressor</keyword>
<feature type="compositionally biased region" description="Basic and acidic residues" evidence="16">
    <location>
        <begin position="554"/>
        <end position="563"/>
    </location>
</feature>
<protein>
    <recommendedName>
        <fullName evidence="4">Transcription elongation factor SPT4</fullName>
    </recommendedName>
    <alternativeName>
        <fullName evidence="15">DRB sensitivity-inducing factor small subunit</fullName>
    </alternativeName>
    <alternativeName>
        <fullName evidence="14">Transcription elongation factor spt4</fullName>
    </alternativeName>
</protein>
<feature type="region of interest" description="Disordered" evidence="16">
    <location>
        <begin position="134"/>
        <end position="162"/>
    </location>
</feature>
<evidence type="ECO:0000256" key="15">
    <source>
        <dbReference type="ARBA" id="ARBA00079864"/>
    </source>
</evidence>
<dbReference type="InParanoid" id="A0A194RH31"/>
<feature type="compositionally biased region" description="Acidic residues" evidence="16">
    <location>
        <begin position="379"/>
        <end position="393"/>
    </location>
</feature>
<evidence type="ECO:0000256" key="13">
    <source>
        <dbReference type="ARBA" id="ARBA00023242"/>
    </source>
</evidence>
<dbReference type="InterPro" id="IPR012580">
    <property type="entry name" value="NUC153"/>
</dbReference>
<evidence type="ECO:0000256" key="10">
    <source>
        <dbReference type="ARBA" id="ARBA00023054"/>
    </source>
</evidence>
<dbReference type="InterPro" id="IPR056750">
    <property type="entry name" value="RRM_ESF1"/>
</dbReference>
<evidence type="ECO:0000256" key="3">
    <source>
        <dbReference type="ARBA" id="ARBA00010464"/>
    </source>
</evidence>
<dbReference type="InterPro" id="IPR039754">
    <property type="entry name" value="Esf1"/>
</dbReference>
<keyword evidence="12" id="KW-0804">Transcription</keyword>
<comment type="subcellular location">
    <subcellularLocation>
        <location evidence="1">Nucleus</location>
        <location evidence="1">Nucleolus</location>
    </subcellularLocation>
</comment>
<dbReference type="GO" id="GO:0005730">
    <property type="term" value="C:nucleolus"/>
    <property type="evidence" value="ECO:0007669"/>
    <property type="project" value="UniProtKB-SubCell"/>
</dbReference>
<feature type="compositionally biased region" description="Basic and acidic residues" evidence="16">
    <location>
        <begin position="438"/>
        <end position="455"/>
    </location>
</feature>
<dbReference type="CDD" id="cd07973">
    <property type="entry name" value="Spt4"/>
    <property type="match status" value="1"/>
</dbReference>
<evidence type="ECO:0000256" key="12">
    <source>
        <dbReference type="ARBA" id="ARBA00023163"/>
    </source>
</evidence>
<dbReference type="PANTHER" id="PTHR12202:SF0">
    <property type="entry name" value="ESF1 HOMOLOG"/>
    <property type="match status" value="1"/>
</dbReference>
<accession>A0A194RH31</accession>
<evidence type="ECO:0000256" key="6">
    <source>
        <dbReference type="ARBA" id="ARBA00022723"/>
    </source>
</evidence>
<feature type="region of interest" description="Disordered" evidence="16">
    <location>
        <begin position="605"/>
        <end position="649"/>
    </location>
</feature>
<dbReference type="SUPFAM" id="SSF63393">
    <property type="entry name" value="RNA polymerase subunits"/>
    <property type="match status" value="1"/>
</dbReference>
<feature type="compositionally biased region" description="Basic residues" evidence="16">
    <location>
        <begin position="564"/>
        <end position="573"/>
    </location>
</feature>
<evidence type="ECO:0000256" key="9">
    <source>
        <dbReference type="ARBA" id="ARBA00023015"/>
    </source>
</evidence>
<keyword evidence="9" id="KW-0805">Transcription regulation</keyword>
<evidence type="ECO:0000313" key="18">
    <source>
        <dbReference type="EMBL" id="KPJ15241.1"/>
    </source>
</evidence>
<evidence type="ECO:0000256" key="4">
    <source>
        <dbReference type="ARBA" id="ARBA00020182"/>
    </source>
</evidence>
<sequence length="667" mass="77676">MSLNVVPKDIRGLRACLVCSLIKTFEQFEYYGCDNCDEFLRMKSNKDNVYDCTSNNFDGMIAVMSPEDSWVCKWQRISRFCPGVYAISVSGRLPAGVIREMKSRGRFVRRAPSEDKEKHEEQNYLTIRILLTDSSSDEDSSEEEQDSDLEHEWGELDADAETTDESTRRIAICNMDWDNIKASDIMVLLSSFLPPGGIIHKITIYPSEYGLQRLKEEEVRGPIELTEEKVDELSDDGGNEEGSTYHMEKLRRYQLNRLKYYYAVVECDTVATADKLYSECDGMEYESSATRLDMRFIPDDVTFDQEAREECTKLPDLSRYKPRLFTTTALQQAKVQLTWDATNPNRTEAIKSALDGKIDDLDLKDYLASSSEEDKNQSDEEDDSQENVSDNDDPIQKYKMLLQDIEKKEEKKQNKDMEMEITWGLGIKDKAEELVQKKLNEDTKDLTPFEKLLQKRKEKKKQRKLQKNHKENTETNSDDEGSDDIPSDIDMNDPYFAEEFENTEFKKKKDTKVKKGKKDEKDSEVDEEEEKRRAELELLLDDEDDGKQHFSLKKIQESENIDKKSKRKKKLKAKMKEQKESLPDFEINLNDQRFNALYNSHLYNIDPSDPNFKKTKNMEKLIQEKLKRRPTETPEQSQPKKSKEDAELSVLVKSLKQKTKNVIKNKK</sequence>
<feature type="compositionally biased region" description="Basic residues" evidence="16">
    <location>
        <begin position="456"/>
        <end position="467"/>
    </location>
</feature>
<gene>
    <name evidence="18" type="ORF">RR48_09268</name>
</gene>
<evidence type="ECO:0000313" key="19">
    <source>
        <dbReference type="Proteomes" id="UP000053240"/>
    </source>
</evidence>
<proteinExistence type="inferred from homology"/>
<dbReference type="FunCoup" id="A0A194RH31">
    <property type="interactions" value="1671"/>
</dbReference>
<keyword evidence="8" id="KW-0862">Zinc</keyword>
<evidence type="ECO:0000256" key="7">
    <source>
        <dbReference type="ARBA" id="ARBA00022771"/>
    </source>
</evidence>
<reference evidence="18 19" key="1">
    <citation type="journal article" date="2015" name="Nat. Commun.">
        <title>Outbred genome sequencing and CRISPR/Cas9 gene editing in butterflies.</title>
        <authorList>
            <person name="Li X."/>
            <person name="Fan D."/>
            <person name="Zhang W."/>
            <person name="Liu G."/>
            <person name="Zhang L."/>
            <person name="Zhao L."/>
            <person name="Fang X."/>
            <person name="Chen L."/>
            <person name="Dong Y."/>
            <person name="Chen Y."/>
            <person name="Ding Y."/>
            <person name="Zhao R."/>
            <person name="Feng M."/>
            <person name="Zhu Y."/>
            <person name="Feng Y."/>
            <person name="Jiang X."/>
            <person name="Zhu D."/>
            <person name="Xiang H."/>
            <person name="Feng X."/>
            <person name="Li S."/>
            <person name="Wang J."/>
            <person name="Zhang G."/>
            <person name="Kronforst M.R."/>
            <person name="Wang W."/>
        </authorList>
    </citation>
    <scope>NUCLEOTIDE SEQUENCE [LARGE SCALE GENOMIC DNA]</scope>
    <source>
        <strain evidence="18">Ya'a_city_454_Pm</strain>
        <tissue evidence="18">Whole body</tissue>
    </source>
</reference>
<dbReference type="AlphaFoldDB" id="A0A194RH31"/>
<comment type="similarity">
    <text evidence="3">Belongs to the SPT4 family.</text>
</comment>
<name>A0A194RH31_PAPMA</name>
<dbReference type="EMBL" id="KQ460397">
    <property type="protein sequence ID" value="KPJ15241.1"/>
    <property type="molecule type" value="Genomic_DNA"/>
</dbReference>
<dbReference type="PANTHER" id="PTHR12202">
    <property type="entry name" value="ESF1 HOMOLOG"/>
    <property type="match status" value="1"/>
</dbReference>
<dbReference type="GO" id="GO:0008270">
    <property type="term" value="F:zinc ion binding"/>
    <property type="evidence" value="ECO:0007669"/>
    <property type="project" value="UniProtKB-KW"/>
</dbReference>